<evidence type="ECO:0000256" key="6">
    <source>
        <dbReference type="ARBA" id="ARBA00022825"/>
    </source>
</evidence>
<dbReference type="PIRSF" id="PIRSF036421">
    <property type="entry name" value="Tricorn_protease"/>
    <property type="match status" value="1"/>
</dbReference>
<dbReference type="KEGG" id="scyp:JYB88_05085"/>
<evidence type="ECO:0000313" key="14">
    <source>
        <dbReference type="EMBL" id="QSX31019.1"/>
    </source>
</evidence>
<feature type="active site" description="Nucleophile" evidence="8">
    <location>
        <position position="970"/>
    </location>
</feature>
<dbReference type="GO" id="GO:0005737">
    <property type="term" value="C:cytoplasm"/>
    <property type="evidence" value="ECO:0007669"/>
    <property type="project" value="UniProtKB-SubCell"/>
</dbReference>
<evidence type="ECO:0000256" key="7">
    <source>
        <dbReference type="PIRNR" id="PIRNR036421"/>
    </source>
</evidence>
<feature type="site" description="Transition state stabilizer; via amide nitrogen" evidence="9">
    <location>
        <position position="971"/>
    </location>
</feature>
<evidence type="ECO:0000256" key="11">
    <source>
        <dbReference type="SAM" id="SignalP"/>
    </source>
</evidence>
<evidence type="ECO:0000256" key="8">
    <source>
        <dbReference type="PIRSR" id="PIRSR036421-1"/>
    </source>
</evidence>
<dbReference type="SMART" id="SM00245">
    <property type="entry name" value="TSPc"/>
    <property type="match status" value="1"/>
</dbReference>
<keyword evidence="11" id="KW-0732">Signal</keyword>
<dbReference type="AlphaFoldDB" id="A0A974XMF8"/>
<keyword evidence="4 7" id="KW-0645">Protease</keyword>
<comment type="function">
    <text evidence="7">Degrades oligopeptides.</text>
</comment>
<dbReference type="Gene3D" id="2.130.10.10">
    <property type="entry name" value="YVTN repeat-like/Quinoprotein amine dehydrogenase"/>
    <property type="match status" value="1"/>
</dbReference>
<evidence type="ECO:0000259" key="12">
    <source>
        <dbReference type="SMART" id="SM00228"/>
    </source>
</evidence>
<dbReference type="InterPro" id="IPR001478">
    <property type="entry name" value="PDZ"/>
</dbReference>
<evidence type="ECO:0000256" key="10">
    <source>
        <dbReference type="SAM" id="MobiDB-lite"/>
    </source>
</evidence>
<dbReference type="InterPro" id="IPR029045">
    <property type="entry name" value="ClpP/crotonase-like_dom_sf"/>
</dbReference>
<keyword evidence="5 7" id="KW-0378">Hydrolase</keyword>
<sequence length="1087" mass="120101">MKLRLSVASCLLALGYSLSAPATESLGYYRYPDLAGDTLVFTAEGDIWRTTLGEATAARLTSQEAEESSPRISPDGKQLAFVANYEGASEVYVMPLAGGLAKRVSFENSRVRLQGWTPDGKVLYSTDAGFGPANYWMLRSVDPQSLQTSDLPLADAIEGTMDAKGEYLYFVRFGLQATGDNAKVYRGGARGELWRYQVGSKQEAVKLLNGHQGSVRQPMVWQDRLYFISDSDGNDNLWSVKTDGSDLRQHSHYSDWQIRAARMDKGTVVFQMGADIRTLNVASGEEKLLTPSLLSDFGQRREHWVSNPMEYATDISLAPQGNRAVITARSQVAIAATDGSRLVQVNLPGDSRIRNALLSQDGKWVYGISDASGEQELWRFPADGSAGAEQLTKDAKAMRMSLVQSPDGRYLAHDDYDGNLWLYDSKKGSNSKIITNGEGLGPYADIVWSPDSRFIAVTKAEMGKPRPQIQLYSLEDGHSAFVTSDKYESWSPAFSPDGHWLYFLSNREFNATPTSPWGDRNMGPVFDRRSGIYALALDKQARFPFQRPDELNSVATESKQDKEDKEVRLKPEWDGLAQRLWQVPVASGNYGSLSVAADRLYLLDGDMEGQNTALKLIKFDALSPKLDSFAEGIDSYSLSQDGKKLLLGKQGGKELLIVDAGDKLPGDLANSQVQLGQWQLAIEPAAEWQQMFEDAWLMHRDSFFDKKMRGLDWNAIKAKYQPLVSRVTDRNELNDIFSQMMGELSALHSQVRGGDLPKDEHAPKAAGLGARLVQTDKGVKIERIFRTDPELPSAAAPLARPGVDAREGDLILAVNGRKVSNLADVTAMLRNQADRQVLLELGRGKSSHKTVVQPVAINQEAGLRYQDWVGHNAERVKEAGKGEFGYLHLYAMGDKDIASFAREFYANYDKQGLIIDVRRNRGGNIDSWIIEKLLRKAWAFWQPTHGTANANMQQTFRGHLVVLTDQLTYSDGETFSAGIKALGLAPLIGKQTAGAGVWLSGRNSLADQGMARVAEYPQYAIDGRWILEGRGVSPDIEVDNLPLTTFMGKDAQLERAIDYLKQRQAQAPVSELKAAPMASQGEAQDVK</sequence>
<dbReference type="SUPFAM" id="SSF50156">
    <property type="entry name" value="PDZ domain-like"/>
    <property type="match status" value="1"/>
</dbReference>
<evidence type="ECO:0000256" key="3">
    <source>
        <dbReference type="ARBA" id="ARBA00022490"/>
    </source>
</evidence>
<dbReference type="EC" id="3.4.21.-" evidence="7"/>
<keyword evidence="3 7" id="KW-0963">Cytoplasm</keyword>
<keyword evidence="15" id="KW-1185">Reference proteome</keyword>
<dbReference type="Pfam" id="PF14684">
    <property type="entry name" value="Tricorn_C1"/>
    <property type="match status" value="1"/>
</dbReference>
<gene>
    <name evidence="14" type="ORF">JYB88_05085</name>
</gene>
<dbReference type="Pfam" id="PF03572">
    <property type="entry name" value="Peptidase_S41"/>
    <property type="match status" value="1"/>
</dbReference>
<comment type="similarity">
    <text evidence="2 7">Belongs to the peptidase S41B family.</text>
</comment>
<name>A0A974XMF8_9GAMM</name>
<dbReference type="CDD" id="cd07562">
    <property type="entry name" value="Peptidase_S41_TRI"/>
    <property type="match status" value="1"/>
</dbReference>
<dbReference type="Gene3D" id="3.90.226.10">
    <property type="entry name" value="2-enoyl-CoA Hydratase, Chain A, domain 1"/>
    <property type="match status" value="1"/>
</dbReference>
<dbReference type="PANTHER" id="PTHR43253">
    <property type="entry name" value="TRICORN PROTEASE HOMOLOG 2-RELATED"/>
    <property type="match status" value="1"/>
</dbReference>
<dbReference type="SUPFAM" id="SSF82171">
    <property type="entry name" value="DPP6 N-terminal domain-like"/>
    <property type="match status" value="1"/>
</dbReference>
<feature type="active site" description="Charge relay system" evidence="8">
    <location>
        <position position="748"/>
    </location>
</feature>
<dbReference type="Pfam" id="PF26549">
    <property type="entry name" value="Tricorn_N"/>
    <property type="match status" value="1"/>
</dbReference>
<dbReference type="Pfam" id="PF14685">
    <property type="entry name" value="PDZ_Tricorn"/>
    <property type="match status" value="1"/>
</dbReference>
<reference evidence="14 15" key="1">
    <citation type="submission" date="2021-03" db="EMBL/GenBank/DDBJ databases">
        <title>Novel species identification of genus Shewanella.</title>
        <authorList>
            <person name="Liu G."/>
            <person name="Zhang Q."/>
        </authorList>
    </citation>
    <scope>NUCLEOTIDE SEQUENCE [LARGE SCALE GENOMIC DNA]</scope>
    <source>
        <strain evidence="14 15">FJAT-53726</strain>
    </source>
</reference>
<dbReference type="EMBL" id="CP071504">
    <property type="protein sequence ID" value="QSX31019.1"/>
    <property type="molecule type" value="Genomic_DNA"/>
</dbReference>
<evidence type="ECO:0000256" key="5">
    <source>
        <dbReference type="ARBA" id="ARBA00022801"/>
    </source>
</evidence>
<dbReference type="InterPro" id="IPR005151">
    <property type="entry name" value="Tail-specific_protease"/>
</dbReference>
<comment type="subcellular location">
    <subcellularLocation>
        <location evidence="1 7">Cytoplasm</location>
    </subcellularLocation>
</comment>
<evidence type="ECO:0000256" key="9">
    <source>
        <dbReference type="PIRSR" id="PIRSR036421-3"/>
    </source>
</evidence>
<feature type="region of interest" description="Disordered" evidence="10">
    <location>
        <begin position="548"/>
        <end position="567"/>
    </location>
</feature>
<dbReference type="InterPro" id="IPR015943">
    <property type="entry name" value="WD40/YVTN_repeat-like_dom_sf"/>
</dbReference>
<dbReference type="SUPFAM" id="SSF69304">
    <property type="entry name" value="Tricorn protease N-terminal domain"/>
    <property type="match status" value="1"/>
</dbReference>
<feature type="domain" description="Tail specific protease" evidence="13">
    <location>
        <begin position="850"/>
        <end position="1039"/>
    </location>
</feature>
<dbReference type="InterPro" id="IPR028204">
    <property type="entry name" value="Tricorn_C1"/>
</dbReference>
<dbReference type="RefSeq" id="WP_207325694.1">
    <property type="nucleotide sequence ID" value="NZ_CP071504.1"/>
</dbReference>
<keyword evidence="6 7" id="KW-0720">Serine protease</keyword>
<feature type="compositionally biased region" description="Basic and acidic residues" evidence="10">
    <location>
        <begin position="558"/>
        <end position="567"/>
    </location>
</feature>
<dbReference type="InterPro" id="IPR036034">
    <property type="entry name" value="PDZ_sf"/>
</dbReference>
<dbReference type="SUPFAM" id="SSF52096">
    <property type="entry name" value="ClpP/crotonase"/>
    <property type="match status" value="1"/>
</dbReference>
<dbReference type="InterPro" id="IPR012393">
    <property type="entry name" value="Tricorn_protease"/>
</dbReference>
<protein>
    <recommendedName>
        <fullName evidence="7">Tricorn protease homolog</fullName>
        <ecNumber evidence="7">3.4.21.-</ecNumber>
    </recommendedName>
</protein>
<dbReference type="Gene3D" id="3.30.750.44">
    <property type="match status" value="1"/>
</dbReference>
<feature type="active site" description="Charge relay system" evidence="8">
    <location>
        <position position="1028"/>
    </location>
</feature>
<dbReference type="GO" id="GO:0008236">
    <property type="term" value="F:serine-type peptidase activity"/>
    <property type="evidence" value="ECO:0007669"/>
    <property type="project" value="UniProtKB-UniRule"/>
</dbReference>
<evidence type="ECO:0000313" key="15">
    <source>
        <dbReference type="Proteomes" id="UP000663281"/>
    </source>
</evidence>
<dbReference type="InterPro" id="IPR029414">
    <property type="entry name" value="Tricorn_PDZ"/>
</dbReference>
<dbReference type="PANTHER" id="PTHR43253:SF1">
    <property type="entry name" value="TRICORN PROTEASE HOMOLOG 2-RELATED"/>
    <property type="match status" value="1"/>
</dbReference>
<accession>A0A974XMF8</accession>
<dbReference type="Pfam" id="PF26550">
    <property type="entry name" value="Tricorn_2nd"/>
    <property type="match status" value="1"/>
</dbReference>
<dbReference type="SMART" id="SM00228">
    <property type="entry name" value="PDZ"/>
    <property type="match status" value="1"/>
</dbReference>
<feature type="domain" description="PDZ" evidence="12">
    <location>
        <begin position="766"/>
        <end position="845"/>
    </location>
</feature>
<dbReference type="GO" id="GO:0006508">
    <property type="term" value="P:proteolysis"/>
    <property type="evidence" value="ECO:0007669"/>
    <property type="project" value="UniProtKB-UniRule"/>
</dbReference>
<proteinExistence type="inferred from homology"/>
<evidence type="ECO:0000256" key="4">
    <source>
        <dbReference type="ARBA" id="ARBA00022670"/>
    </source>
</evidence>
<evidence type="ECO:0000259" key="13">
    <source>
        <dbReference type="SMART" id="SM00245"/>
    </source>
</evidence>
<feature type="signal peptide" evidence="11">
    <location>
        <begin position="1"/>
        <end position="22"/>
    </location>
</feature>
<dbReference type="Gene3D" id="2.30.42.10">
    <property type="match status" value="1"/>
</dbReference>
<evidence type="ECO:0000256" key="1">
    <source>
        <dbReference type="ARBA" id="ARBA00004496"/>
    </source>
</evidence>
<dbReference type="Proteomes" id="UP000663281">
    <property type="component" value="Chromosome"/>
</dbReference>
<feature type="chain" id="PRO_5037869023" description="Tricorn protease homolog" evidence="11">
    <location>
        <begin position="23"/>
        <end position="1087"/>
    </location>
</feature>
<organism evidence="14 15">
    <name type="scientific">Shewanella cyperi</name>
    <dbReference type="NCBI Taxonomy" id="2814292"/>
    <lineage>
        <taxon>Bacteria</taxon>
        <taxon>Pseudomonadati</taxon>
        <taxon>Pseudomonadota</taxon>
        <taxon>Gammaproteobacteria</taxon>
        <taxon>Alteromonadales</taxon>
        <taxon>Shewanellaceae</taxon>
        <taxon>Shewanella</taxon>
    </lineage>
</organism>
<dbReference type="Gene3D" id="2.120.10.60">
    <property type="entry name" value="Tricorn protease N-terminal domain"/>
    <property type="match status" value="1"/>
</dbReference>
<evidence type="ECO:0000256" key="2">
    <source>
        <dbReference type="ARBA" id="ARBA00008524"/>
    </source>
</evidence>